<dbReference type="InterPro" id="IPR034998">
    <property type="entry name" value="ANKLE1"/>
</dbReference>
<dbReference type="SMART" id="SM00248">
    <property type="entry name" value="ANK"/>
    <property type="match status" value="1"/>
</dbReference>
<dbReference type="InterPro" id="IPR036770">
    <property type="entry name" value="Ankyrin_rpt-contain_sf"/>
</dbReference>
<dbReference type="PROSITE" id="PS50297">
    <property type="entry name" value="ANK_REP_REGION"/>
    <property type="match status" value="1"/>
</dbReference>
<dbReference type="Pfam" id="PF00023">
    <property type="entry name" value="Ank"/>
    <property type="match status" value="1"/>
</dbReference>
<dbReference type="PANTHER" id="PTHR46427">
    <property type="entry name" value="ANKYRIN REPEAT AND LEM DOMAIN-CONTAINING PROTEIN 1"/>
    <property type="match status" value="1"/>
</dbReference>
<dbReference type="Gene3D" id="1.10.720.40">
    <property type="match status" value="1"/>
</dbReference>
<keyword evidence="1" id="KW-0040">ANK repeat</keyword>
<dbReference type="SUPFAM" id="SSF63451">
    <property type="entry name" value="LEM domain"/>
    <property type="match status" value="1"/>
</dbReference>
<name>A0A914EN08_9BILA</name>
<dbReference type="GO" id="GO:0005737">
    <property type="term" value="C:cytoplasm"/>
    <property type="evidence" value="ECO:0007669"/>
    <property type="project" value="TreeGrafter"/>
</dbReference>
<dbReference type="GO" id="GO:0004520">
    <property type="term" value="F:DNA endonuclease activity"/>
    <property type="evidence" value="ECO:0007669"/>
    <property type="project" value="TreeGrafter"/>
</dbReference>
<dbReference type="Pfam" id="PF03020">
    <property type="entry name" value="LEM"/>
    <property type="match status" value="1"/>
</dbReference>
<feature type="compositionally biased region" description="Basic and acidic residues" evidence="2">
    <location>
        <begin position="119"/>
        <end position="132"/>
    </location>
</feature>
<dbReference type="Proteomes" id="UP000887540">
    <property type="component" value="Unplaced"/>
</dbReference>
<evidence type="ECO:0000256" key="2">
    <source>
        <dbReference type="SAM" id="MobiDB-lite"/>
    </source>
</evidence>
<reference evidence="5" key="1">
    <citation type="submission" date="2022-11" db="UniProtKB">
        <authorList>
            <consortium name="WormBaseParasite"/>
        </authorList>
    </citation>
    <scope>IDENTIFICATION</scope>
</reference>
<dbReference type="GO" id="GO:0000712">
    <property type="term" value="P:resolution of meiotic recombination intermediates"/>
    <property type="evidence" value="ECO:0007669"/>
    <property type="project" value="TreeGrafter"/>
</dbReference>
<accession>A0A914EN08</accession>
<evidence type="ECO:0000256" key="1">
    <source>
        <dbReference type="PROSITE-ProRule" id="PRU00023"/>
    </source>
</evidence>
<dbReference type="PROSITE" id="PS50954">
    <property type="entry name" value="LEM"/>
    <property type="match status" value="1"/>
</dbReference>
<dbReference type="Pfam" id="PF22945">
    <property type="entry name" value="LEM-3_GIY-YIG"/>
    <property type="match status" value="1"/>
</dbReference>
<dbReference type="PANTHER" id="PTHR46427:SF1">
    <property type="entry name" value="ANKYRIN REPEAT AND LEM DOMAIN-CONTAINING PROTEIN 1"/>
    <property type="match status" value="1"/>
</dbReference>
<dbReference type="GO" id="GO:0005654">
    <property type="term" value="C:nucleoplasm"/>
    <property type="evidence" value="ECO:0007669"/>
    <property type="project" value="TreeGrafter"/>
</dbReference>
<sequence>MSVAPEPCLLHLLAGSSSMTALDAVKQILDNGVRQVSEYERFTGLTPLHVAAAWDNLAMCQLLIHYGAEVNALDFKSRTPVQLAFGKSRRFLKKLSNHKRPRDRQRLFRLLSYVFGKGPEKRNSSDASRRDSCFIVRRRSSPPPPYRKDEATLTSVLKKIRISKESPAHLNSQEVDDKLAHGSNESADKLNGNVLPSSISHLSSHENMGTSCSKTSIPQSNCLYPQLPVYSELDSKQNLSSDQECFVTADEGEKTADDTGRESENILPEIPAHISNLTVPELKQRLQAYGVEVGPINRGTRKLYEKKLLLLEQQSSIVRKRKIPKYSDALERLLRAEENGESIEMGISEENEIHDEFIIGSPNAREKNEAASFCYLLIDPSKIPNTQNCTFREFISAIFYVGKGKRSRPLQHLCDAAKYRQNNDER</sequence>
<dbReference type="Gene3D" id="1.25.40.20">
    <property type="entry name" value="Ankyrin repeat-containing domain"/>
    <property type="match status" value="1"/>
</dbReference>
<dbReference type="WBParaSite" id="ACRNAN_scaffold9401.g13592.t1">
    <property type="protein sequence ID" value="ACRNAN_scaffold9401.g13592.t1"/>
    <property type="gene ID" value="ACRNAN_scaffold9401.g13592"/>
</dbReference>
<dbReference type="PROSITE" id="PS50088">
    <property type="entry name" value="ANK_REPEAT"/>
    <property type="match status" value="1"/>
</dbReference>
<keyword evidence="4" id="KW-1185">Reference proteome</keyword>
<organism evidence="4 5">
    <name type="scientific">Acrobeloides nanus</name>
    <dbReference type="NCBI Taxonomy" id="290746"/>
    <lineage>
        <taxon>Eukaryota</taxon>
        <taxon>Metazoa</taxon>
        <taxon>Ecdysozoa</taxon>
        <taxon>Nematoda</taxon>
        <taxon>Chromadorea</taxon>
        <taxon>Rhabditida</taxon>
        <taxon>Tylenchina</taxon>
        <taxon>Cephalobomorpha</taxon>
        <taxon>Cephaloboidea</taxon>
        <taxon>Cephalobidae</taxon>
        <taxon>Acrobeloides</taxon>
    </lineage>
</organism>
<proteinExistence type="predicted"/>
<dbReference type="SMART" id="SM00540">
    <property type="entry name" value="LEM"/>
    <property type="match status" value="1"/>
</dbReference>
<dbReference type="AlphaFoldDB" id="A0A914EN08"/>
<dbReference type="GO" id="GO:0000724">
    <property type="term" value="P:double-strand break repair via homologous recombination"/>
    <property type="evidence" value="ECO:0007669"/>
    <property type="project" value="TreeGrafter"/>
</dbReference>
<dbReference type="InterPro" id="IPR002110">
    <property type="entry name" value="Ankyrin_rpt"/>
</dbReference>
<evidence type="ECO:0000259" key="3">
    <source>
        <dbReference type="PROSITE" id="PS50954"/>
    </source>
</evidence>
<dbReference type="SUPFAM" id="SSF48403">
    <property type="entry name" value="Ankyrin repeat"/>
    <property type="match status" value="1"/>
</dbReference>
<feature type="region of interest" description="Disordered" evidence="2">
    <location>
        <begin position="119"/>
        <end position="150"/>
    </location>
</feature>
<feature type="domain" description="LEM" evidence="3">
    <location>
        <begin position="271"/>
        <end position="315"/>
    </location>
</feature>
<dbReference type="InterPro" id="IPR011015">
    <property type="entry name" value="LEM/LEM-like_dom_sf"/>
</dbReference>
<evidence type="ECO:0000313" key="5">
    <source>
        <dbReference type="WBParaSite" id="ACRNAN_scaffold9401.g13592.t1"/>
    </source>
</evidence>
<dbReference type="InterPro" id="IPR003887">
    <property type="entry name" value="LEM_dom"/>
</dbReference>
<feature type="repeat" description="ANK" evidence="1">
    <location>
        <begin position="43"/>
        <end position="75"/>
    </location>
</feature>
<protein>
    <submittedName>
        <fullName evidence="5">LEM domain-containing protein</fullName>
    </submittedName>
</protein>
<evidence type="ECO:0000313" key="4">
    <source>
        <dbReference type="Proteomes" id="UP000887540"/>
    </source>
</evidence>